<evidence type="ECO:0000256" key="1">
    <source>
        <dbReference type="SAM" id="MobiDB-lite"/>
    </source>
</evidence>
<evidence type="ECO:0000313" key="2">
    <source>
        <dbReference type="EMBL" id="RKP31728.1"/>
    </source>
</evidence>
<keyword evidence="3" id="KW-1185">Reference proteome</keyword>
<organism evidence="2 3">
    <name type="scientific">Metschnikowia bicuspidata</name>
    <dbReference type="NCBI Taxonomy" id="27322"/>
    <lineage>
        <taxon>Eukaryota</taxon>
        <taxon>Fungi</taxon>
        <taxon>Dikarya</taxon>
        <taxon>Ascomycota</taxon>
        <taxon>Saccharomycotina</taxon>
        <taxon>Pichiomycetes</taxon>
        <taxon>Metschnikowiaceae</taxon>
        <taxon>Metschnikowia</taxon>
    </lineage>
</organism>
<dbReference type="AlphaFoldDB" id="A0A4P9ZFU6"/>
<gene>
    <name evidence="2" type="ORF">METBISCDRAFT_26373</name>
</gene>
<dbReference type="Proteomes" id="UP000268321">
    <property type="component" value="Unassembled WGS sequence"/>
</dbReference>
<reference evidence="3" key="1">
    <citation type="journal article" date="2018" name="Nat. Microbiol.">
        <title>Leveraging single-cell genomics to expand the fungal tree of life.</title>
        <authorList>
            <person name="Ahrendt S.R."/>
            <person name="Quandt C.A."/>
            <person name="Ciobanu D."/>
            <person name="Clum A."/>
            <person name="Salamov A."/>
            <person name="Andreopoulos B."/>
            <person name="Cheng J.F."/>
            <person name="Woyke T."/>
            <person name="Pelin A."/>
            <person name="Henrissat B."/>
            <person name="Reynolds N.K."/>
            <person name="Benny G.L."/>
            <person name="Smith M.E."/>
            <person name="James T.Y."/>
            <person name="Grigoriev I.V."/>
        </authorList>
    </citation>
    <scope>NUCLEOTIDE SEQUENCE [LARGE SCALE GENOMIC DNA]</scope>
    <source>
        <strain evidence="3">Baker2002</strain>
    </source>
</reference>
<protein>
    <submittedName>
        <fullName evidence="2">Uncharacterized protein</fullName>
    </submittedName>
</protein>
<sequence length="363" mass="40040">MRPPSTPPRKSGSCTTPMLSRRSGRHRQENPVSGKFPTFLADSPFITSYLKHETSVGESQRHFLPTPLTLATKRKIRLGSTLVRPSLRSQNLTAELLALSNSDTAIATRLVPHSDATDSSRACYPIGRFTSPEDRCTTPPTDCGTPPIECPDTAVNCVQTPNNCATTPIDRSDRFRFETSIDHYEVLLSSPTTCIRSSATTDLTCASHESSPASTLVLGTPSTPPPPPRIEPKAVFEPFDSTANSVVAFSTDELRRLPKYRPPNPFVALSPRELRRRSSNINYSTHLELLNHRTGERRVEELSDEQRAMKPRKLDFSGYGSVSGRPNYNITNKYLANSLGPKFAMNTSQAKNFAGFDIFPSSP</sequence>
<feature type="region of interest" description="Disordered" evidence="1">
    <location>
        <begin position="1"/>
        <end position="36"/>
    </location>
</feature>
<accession>A0A4P9ZFU6</accession>
<dbReference type="OrthoDB" id="3997968at2759"/>
<name>A0A4P9ZFU6_9ASCO</name>
<dbReference type="EMBL" id="ML004438">
    <property type="protein sequence ID" value="RKP31728.1"/>
    <property type="molecule type" value="Genomic_DNA"/>
</dbReference>
<proteinExistence type="predicted"/>
<evidence type="ECO:0000313" key="3">
    <source>
        <dbReference type="Proteomes" id="UP000268321"/>
    </source>
</evidence>